<dbReference type="Proteomes" id="UP000715781">
    <property type="component" value="Unassembled WGS sequence"/>
</dbReference>
<proteinExistence type="predicted"/>
<protein>
    <submittedName>
        <fullName evidence="1">Uncharacterized protein</fullName>
    </submittedName>
</protein>
<dbReference type="AlphaFoldDB" id="A0A951UJH8"/>
<evidence type="ECO:0000313" key="1">
    <source>
        <dbReference type="EMBL" id="MBW4565081.1"/>
    </source>
</evidence>
<gene>
    <name evidence="1" type="ORF">KME32_29095</name>
</gene>
<name>A0A951UJH8_9NOST</name>
<comment type="caution">
    <text evidence="1">The sequence shown here is derived from an EMBL/GenBank/DDBJ whole genome shotgun (WGS) entry which is preliminary data.</text>
</comment>
<accession>A0A951UJH8</accession>
<organism evidence="1 2">
    <name type="scientific">Mojavia pulchra JT2-VF2</name>
    <dbReference type="NCBI Taxonomy" id="287848"/>
    <lineage>
        <taxon>Bacteria</taxon>
        <taxon>Bacillati</taxon>
        <taxon>Cyanobacteriota</taxon>
        <taxon>Cyanophyceae</taxon>
        <taxon>Nostocales</taxon>
        <taxon>Nostocaceae</taxon>
    </lineage>
</organism>
<reference evidence="1" key="1">
    <citation type="submission" date="2021-05" db="EMBL/GenBank/DDBJ databases">
        <authorList>
            <person name="Pietrasiak N."/>
            <person name="Ward R."/>
            <person name="Stajich J.E."/>
            <person name="Kurbessoian T."/>
        </authorList>
    </citation>
    <scope>NUCLEOTIDE SEQUENCE</scope>
    <source>
        <strain evidence="1">JT2-VF2</strain>
    </source>
</reference>
<sequence length="79" mass="9049">MRNFSTERLHIAFLTAIAGVNLHQFLHKLKILREQLILLVGVKSISANKEDFLAYFNTINTQLLVEVAIKKVDYPIPLD</sequence>
<dbReference type="EMBL" id="JAHHHN010000030">
    <property type="protein sequence ID" value="MBW4565081.1"/>
    <property type="molecule type" value="Genomic_DNA"/>
</dbReference>
<evidence type="ECO:0000313" key="2">
    <source>
        <dbReference type="Proteomes" id="UP000715781"/>
    </source>
</evidence>
<reference evidence="1" key="2">
    <citation type="journal article" date="2022" name="Microbiol. Resour. Announc.">
        <title>Metagenome Sequencing to Explore Phylogenomics of Terrestrial Cyanobacteria.</title>
        <authorList>
            <person name="Ward R.D."/>
            <person name="Stajich J.E."/>
            <person name="Johansen J.R."/>
            <person name="Huntemann M."/>
            <person name="Clum A."/>
            <person name="Foster B."/>
            <person name="Foster B."/>
            <person name="Roux S."/>
            <person name="Palaniappan K."/>
            <person name="Varghese N."/>
            <person name="Mukherjee S."/>
            <person name="Reddy T.B.K."/>
            <person name="Daum C."/>
            <person name="Copeland A."/>
            <person name="Chen I.A."/>
            <person name="Ivanova N.N."/>
            <person name="Kyrpides N.C."/>
            <person name="Shapiro N."/>
            <person name="Eloe-Fadrosh E.A."/>
            <person name="Pietrasiak N."/>
        </authorList>
    </citation>
    <scope>NUCLEOTIDE SEQUENCE</scope>
    <source>
        <strain evidence="1">JT2-VF2</strain>
    </source>
</reference>